<evidence type="ECO:0000256" key="4">
    <source>
        <dbReference type="ARBA" id="ARBA00022989"/>
    </source>
</evidence>
<dbReference type="InterPro" id="IPR003838">
    <property type="entry name" value="ABC3_permease_C"/>
</dbReference>
<organism evidence="9 10">
    <name type="scientific">Polymorphospora rubra</name>
    <dbReference type="NCBI Taxonomy" id="338584"/>
    <lineage>
        <taxon>Bacteria</taxon>
        <taxon>Bacillati</taxon>
        <taxon>Actinomycetota</taxon>
        <taxon>Actinomycetes</taxon>
        <taxon>Micromonosporales</taxon>
        <taxon>Micromonosporaceae</taxon>
        <taxon>Polymorphospora</taxon>
    </lineage>
</organism>
<keyword evidence="10" id="KW-1185">Reference proteome</keyword>
<dbReference type="GO" id="GO:0022857">
    <property type="term" value="F:transmembrane transporter activity"/>
    <property type="evidence" value="ECO:0007669"/>
    <property type="project" value="TreeGrafter"/>
</dbReference>
<dbReference type="GO" id="GO:0005886">
    <property type="term" value="C:plasma membrane"/>
    <property type="evidence" value="ECO:0007669"/>
    <property type="project" value="UniProtKB-SubCell"/>
</dbReference>
<evidence type="ECO:0000256" key="6">
    <source>
        <dbReference type="ARBA" id="ARBA00038076"/>
    </source>
</evidence>
<dbReference type="Pfam" id="PF02687">
    <property type="entry name" value="FtsX"/>
    <property type="match status" value="1"/>
</dbReference>
<gene>
    <name evidence="9" type="ORF">Prubr_65120</name>
</gene>
<keyword evidence="2" id="KW-1003">Cell membrane</keyword>
<evidence type="ECO:0000313" key="9">
    <source>
        <dbReference type="EMBL" id="BCJ69491.1"/>
    </source>
</evidence>
<evidence type="ECO:0000256" key="2">
    <source>
        <dbReference type="ARBA" id="ARBA00022475"/>
    </source>
</evidence>
<dbReference type="EMBL" id="AP023359">
    <property type="protein sequence ID" value="BCJ69491.1"/>
    <property type="molecule type" value="Genomic_DNA"/>
</dbReference>
<reference evidence="9" key="1">
    <citation type="submission" date="2020-08" db="EMBL/GenBank/DDBJ databases">
        <title>Whole genome shotgun sequence of Polymorphospora rubra NBRC 101157.</title>
        <authorList>
            <person name="Komaki H."/>
            <person name="Tamura T."/>
        </authorList>
    </citation>
    <scope>NUCLEOTIDE SEQUENCE</scope>
    <source>
        <strain evidence="9">NBRC 101157</strain>
    </source>
</reference>
<keyword evidence="5 7" id="KW-0472">Membrane</keyword>
<dbReference type="PANTHER" id="PTHR30572:SF4">
    <property type="entry name" value="ABC TRANSPORTER PERMEASE YTRF"/>
    <property type="match status" value="1"/>
</dbReference>
<dbReference type="KEGG" id="pry:Prubr_65120"/>
<dbReference type="InterPro" id="IPR050250">
    <property type="entry name" value="Macrolide_Exporter_MacB"/>
</dbReference>
<dbReference type="PANTHER" id="PTHR30572">
    <property type="entry name" value="MEMBRANE COMPONENT OF TRANSPORTER-RELATED"/>
    <property type="match status" value="1"/>
</dbReference>
<dbReference type="AlphaFoldDB" id="A0A810N6T8"/>
<keyword evidence="3 7" id="KW-0812">Transmembrane</keyword>
<evidence type="ECO:0000313" key="10">
    <source>
        <dbReference type="Proteomes" id="UP000680866"/>
    </source>
</evidence>
<accession>A0A810N6T8</accession>
<protein>
    <recommendedName>
        <fullName evidence="8">ABC3 transporter permease C-terminal domain-containing protein</fullName>
    </recommendedName>
</protein>
<proteinExistence type="inferred from homology"/>
<evidence type="ECO:0000256" key="5">
    <source>
        <dbReference type="ARBA" id="ARBA00023136"/>
    </source>
</evidence>
<keyword evidence="4 7" id="KW-1133">Transmembrane helix</keyword>
<feature type="transmembrane region" description="Helical" evidence="7">
    <location>
        <begin position="289"/>
        <end position="312"/>
    </location>
</feature>
<name>A0A810N6T8_9ACTN</name>
<evidence type="ECO:0000256" key="3">
    <source>
        <dbReference type="ARBA" id="ARBA00022692"/>
    </source>
</evidence>
<feature type="transmembrane region" description="Helical" evidence="7">
    <location>
        <begin position="337"/>
        <end position="360"/>
    </location>
</feature>
<evidence type="ECO:0000256" key="7">
    <source>
        <dbReference type="SAM" id="Phobius"/>
    </source>
</evidence>
<evidence type="ECO:0000256" key="1">
    <source>
        <dbReference type="ARBA" id="ARBA00004651"/>
    </source>
</evidence>
<dbReference type="RefSeq" id="WP_246567930.1">
    <property type="nucleotide sequence ID" value="NZ_AP023359.1"/>
</dbReference>
<feature type="domain" description="ABC3 transporter permease C-terminal" evidence="8">
    <location>
        <begin position="248"/>
        <end position="362"/>
    </location>
</feature>
<comment type="similarity">
    <text evidence="6">Belongs to the ABC-4 integral membrane protein family.</text>
</comment>
<dbReference type="Proteomes" id="UP000680866">
    <property type="component" value="Chromosome"/>
</dbReference>
<sequence length="377" mass="38278">MSLGLARPFARPGRTMVMLIAVLFGAAAVTFAVGLGTSLNAIMSARDHDAADVTIGVVGPQFGPGVAPRTGDAAEIEAAIRAQADTKASYAMATTNATIPGKAGSTNVYAFTGDASWGGYVMVSGRWLQGVGEAVVATPFLTATETHVGDSVTAQIDGRSVTFRIVGEVLNTRNGGMLIFTDAGSLTTAGIDLPPTSHYIAVKPGTDVDAYTTALNSQLQPLGVTAAAGGTESGSDIVTILNTLTVLLTLMLVAVSGLGILNGVVLDVRERIRDLGVYKALGMTPRQTISLVITSVILTGVVGGVLGVPLGVAVQRMIVPSMGDAAGLKLPAAVVDIYQPAMLLALALGGVVIAVLGALLPAGWAARTRTATALRTE</sequence>
<evidence type="ECO:0000259" key="8">
    <source>
        <dbReference type="Pfam" id="PF02687"/>
    </source>
</evidence>
<comment type="subcellular location">
    <subcellularLocation>
        <location evidence="1">Cell membrane</location>
        <topology evidence="1">Multi-pass membrane protein</topology>
    </subcellularLocation>
</comment>
<feature type="transmembrane region" description="Helical" evidence="7">
    <location>
        <begin position="244"/>
        <end position="268"/>
    </location>
</feature>